<feature type="active site" description="Acyl-thioester intermediate" evidence="2">
    <location>
        <position position="253"/>
    </location>
</feature>
<organism evidence="5 6">
    <name type="scientific">Ruminococcus difficilis</name>
    <dbReference type="NCBI Taxonomy" id="2763069"/>
    <lineage>
        <taxon>Bacteria</taxon>
        <taxon>Bacillati</taxon>
        <taxon>Bacillota</taxon>
        <taxon>Clostridia</taxon>
        <taxon>Eubacteriales</taxon>
        <taxon>Oscillospiraceae</taxon>
        <taxon>Ruminococcus</taxon>
    </lineage>
</organism>
<dbReference type="InterPro" id="IPR005754">
    <property type="entry name" value="Sortase"/>
</dbReference>
<protein>
    <submittedName>
        <fullName evidence="5">Class B sortase</fullName>
    </submittedName>
</protein>
<dbReference type="Pfam" id="PF04203">
    <property type="entry name" value="Sortase"/>
    <property type="match status" value="1"/>
</dbReference>
<dbReference type="EMBL" id="JAEQMG010000061">
    <property type="protein sequence ID" value="MBK6088497.1"/>
    <property type="molecule type" value="Genomic_DNA"/>
</dbReference>
<dbReference type="GO" id="GO:0016787">
    <property type="term" value="F:hydrolase activity"/>
    <property type="evidence" value="ECO:0007669"/>
    <property type="project" value="UniProtKB-KW"/>
</dbReference>
<proteinExistence type="predicted"/>
<evidence type="ECO:0000313" key="6">
    <source>
        <dbReference type="Proteomes" id="UP000633365"/>
    </source>
</evidence>
<keyword evidence="6" id="KW-1185">Reference proteome</keyword>
<dbReference type="AlphaFoldDB" id="A0A934U3P0"/>
<evidence type="ECO:0000256" key="4">
    <source>
        <dbReference type="SAM" id="Phobius"/>
    </source>
</evidence>
<dbReference type="RefSeq" id="WP_201427391.1">
    <property type="nucleotide sequence ID" value="NZ_JAEQMG010000061.1"/>
</dbReference>
<evidence type="ECO:0000256" key="3">
    <source>
        <dbReference type="SAM" id="MobiDB-lite"/>
    </source>
</evidence>
<keyword evidence="1" id="KW-0378">Hydrolase</keyword>
<gene>
    <name evidence="5" type="ORF">JKK62_07480</name>
</gene>
<feature type="region of interest" description="Disordered" evidence="3">
    <location>
        <begin position="51"/>
        <end position="75"/>
    </location>
</feature>
<feature type="active site" description="Proton donor/acceptor" evidence="2">
    <location>
        <position position="153"/>
    </location>
</feature>
<evidence type="ECO:0000256" key="2">
    <source>
        <dbReference type="PIRSR" id="PIRSR605754-1"/>
    </source>
</evidence>
<dbReference type="CDD" id="cd05826">
    <property type="entry name" value="Sortase_B"/>
    <property type="match status" value="1"/>
</dbReference>
<dbReference type="Proteomes" id="UP000633365">
    <property type="component" value="Unassembled WGS sequence"/>
</dbReference>
<feature type="compositionally biased region" description="Low complexity" evidence="3">
    <location>
        <begin position="59"/>
        <end position="71"/>
    </location>
</feature>
<name>A0A934U3P0_9FIRM</name>
<accession>A0A934U3P0</accession>
<dbReference type="InterPro" id="IPR023365">
    <property type="entry name" value="Sortase_dom-sf"/>
</dbReference>
<dbReference type="InterPro" id="IPR009835">
    <property type="entry name" value="SrtB"/>
</dbReference>
<keyword evidence="4" id="KW-0812">Transmembrane</keyword>
<sequence length="270" mass="31051">MKKRSLIFIIPAVILVGLLCYAVINALCIYIPQEKAQKSYRDLKESVRIVEDDAKRQDQSSSDGADTSGADHTGEEEAITEYDFKSLNRYNPDYVGWLTIDDTVVDYPVMKSSENDPEFYLHRDFYGDYSVSGCLFIGEKCNSESKSFVIYGHNMNNGSMFGALDEYYDYDYAERHRDIRFYVNGKERIYRVFAAFQTKVYDDRDDVFKYYEAVGDLSKAEYDQTVENVRALSEPKLPDAPAYPAQLMFLSTCSYHTDDGRFVVAAYRVS</sequence>
<reference evidence="5" key="1">
    <citation type="submission" date="2021-01" db="EMBL/GenBank/DDBJ databases">
        <title>Genome public.</title>
        <authorList>
            <person name="Liu C."/>
            <person name="Sun Q."/>
        </authorList>
    </citation>
    <scope>NUCLEOTIDE SEQUENCE</scope>
    <source>
        <strain evidence="5">M6</strain>
    </source>
</reference>
<keyword evidence="4" id="KW-1133">Transmembrane helix</keyword>
<evidence type="ECO:0000313" key="5">
    <source>
        <dbReference type="EMBL" id="MBK6088497.1"/>
    </source>
</evidence>
<comment type="caution">
    <text evidence="5">The sequence shown here is derived from an EMBL/GenBank/DDBJ whole genome shotgun (WGS) entry which is preliminary data.</text>
</comment>
<feature type="transmembrane region" description="Helical" evidence="4">
    <location>
        <begin position="6"/>
        <end position="31"/>
    </location>
</feature>
<keyword evidence="4" id="KW-0472">Membrane</keyword>
<evidence type="ECO:0000256" key="1">
    <source>
        <dbReference type="ARBA" id="ARBA00022801"/>
    </source>
</evidence>
<dbReference type="SUPFAM" id="SSF63817">
    <property type="entry name" value="Sortase"/>
    <property type="match status" value="1"/>
</dbReference>
<dbReference type="Gene3D" id="2.40.260.10">
    <property type="entry name" value="Sortase"/>
    <property type="match status" value="1"/>
</dbReference>